<evidence type="ECO:0000259" key="12">
    <source>
        <dbReference type="Pfam" id="PF08407"/>
    </source>
</evidence>
<feature type="compositionally biased region" description="Acidic residues" evidence="10">
    <location>
        <begin position="1"/>
        <end position="13"/>
    </location>
</feature>
<dbReference type="Pfam" id="PF01644">
    <property type="entry name" value="Chitin_synth_1"/>
    <property type="match status" value="1"/>
</dbReference>
<evidence type="ECO:0000256" key="6">
    <source>
        <dbReference type="ARBA" id="ARBA00022692"/>
    </source>
</evidence>
<feature type="transmembrane region" description="Helical" evidence="11">
    <location>
        <begin position="1023"/>
        <end position="1045"/>
    </location>
</feature>
<feature type="region of interest" description="Disordered" evidence="10">
    <location>
        <begin position="1"/>
        <end position="84"/>
    </location>
</feature>
<dbReference type="InterPro" id="IPR029044">
    <property type="entry name" value="Nucleotide-diphossugar_trans"/>
</dbReference>
<feature type="transmembrane region" description="Helical" evidence="11">
    <location>
        <begin position="728"/>
        <end position="753"/>
    </location>
</feature>
<dbReference type="EC" id="2.4.1.16" evidence="2"/>
<dbReference type="OrthoDB" id="26569at2759"/>
<dbReference type="AlphaFoldDB" id="A0A9P0VYR0"/>
<evidence type="ECO:0000256" key="9">
    <source>
        <dbReference type="ARBA" id="ARBA00023316"/>
    </source>
</evidence>
<accession>A0A9P0VYR0</accession>
<protein>
    <recommendedName>
        <fullName evidence="2">chitin synthase</fullName>
        <ecNumber evidence="2">2.4.1.16</ecNumber>
    </recommendedName>
</protein>
<keyword evidence="6 11" id="KW-0812">Transmembrane</keyword>
<name>A0A9P0VYR0_9ASCO</name>
<dbReference type="PANTHER" id="PTHR22914:SF9">
    <property type="entry name" value="CHITIN SYNTHASE 1"/>
    <property type="match status" value="1"/>
</dbReference>
<dbReference type="PANTHER" id="PTHR22914">
    <property type="entry name" value="CHITIN SYNTHASE"/>
    <property type="match status" value="1"/>
</dbReference>
<feature type="transmembrane region" description="Helical" evidence="11">
    <location>
        <begin position="973"/>
        <end position="995"/>
    </location>
</feature>
<evidence type="ECO:0000313" key="13">
    <source>
        <dbReference type="EMBL" id="CAH2352750.1"/>
    </source>
</evidence>
<evidence type="ECO:0000256" key="3">
    <source>
        <dbReference type="ARBA" id="ARBA00022475"/>
    </source>
</evidence>
<keyword evidence="9" id="KW-0961">Cell wall biogenesis/degradation</keyword>
<dbReference type="Pfam" id="PF08407">
    <property type="entry name" value="Chitin_synth_1N"/>
    <property type="match status" value="1"/>
</dbReference>
<dbReference type="Proteomes" id="UP000837801">
    <property type="component" value="Unassembled WGS sequence"/>
</dbReference>
<keyword evidence="8 11" id="KW-0472">Membrane</keyword>
<dbReference type="EMBL" id="CAKXYY010000008">
    <property type="protein sequence ID" value="CAH2352750.1"/>
    <property type="molecule type" value="Genomic_DNA"/>
</dbReference>
<feature type="domain" description="Chitin synthase N-terminal" evidence="12">
    <location>
        <begin position="291"/>
        <end position="362"/>
    </location>
</feature>
<dbReference type="GO" id="GO:0004100">
    <property type="term" value="F:chitin synthase activity"/>
    <property type="evidence" value="ECO:0007669"/>
    <property type="project" value="UniProtKB-EC"/>
</dbReference>
<keyword evidence="7 11" id="KW-1133">Transmembrane helix</keyword>
<feature type="compositionally biased region" description="Polar residues" evidence="10">
    <location>
        <begin position="49"/>
        <end position="58"/>
    </location>
</feature>
<keyword evidence="14" id="KW-1185">Reference proteome</keyword>
<keyword evidence="5" id="KW-0808">Transferase</keyword>
<dbReference type="SUPFAM" id="SSF53448">
    <property type="entry name" value="Nucleotide-diphospho-sugar transferases"/>
    <property type="match status" value="1"/>
</dbReference>
<feature type="compositionally biased region" description="Low complexity" evidence="10">
    <location>
        <begin position="26"/>
        <end position="43"/>
    </location>
</feature>
<dbReference type="GO" id="GO:0071555">
    <property type="term" value="P:cell wall organization"/>
    <property type="evidence" value="ECO:0007669"/>
    <property type="project" value="UniProtKB-KW"/>
</dbReference>
<evidence type="ECO:0000256" key="5">
    <source>
        <dbReference type="ARBA" id="ARBA00022679"/>
    </source>
</evidence>
<evidence type="ECO:0000313" key="14">
    <source>
        <dbReference type="Proteomes" id="UP000837801"/>
    </source>
</evidence>
<dbReference type="CDD" id="cd04190">
    <property type="entry name" value="Chitin_synth_C"/>
    <property type="match status" value="1"/>
</dbReference>
<dbReference type="GO" id="GO:0006031">
    <property type="term" value="P:chitin biosynthetic process"/>
    <property type="evidence" value="ECO:0007669"/>
    <property type="project" value="TreeGrafter"/>
</dbReference>
<gene>
    <name evidence="13" type="ORF">CLIB1423_08S00254</name>
</gene>
<feature type="transmembrane region" description="Helical" evidence="11">
    <location>
        <begin position="765"/>
        <end position="787"/>
    </location>
</feature>
<evidence type="ECO:0000256" key="8">
    <source>
        <dbReference type="ARBA" id="ARBA00023136"/>
    </source>
</evidence>
<dbReference type="InterPro" id="IPR013616">
    <property type="entry name" value="Chitin_synth_N"/>
</dbReference>
<feature type="region of interest" description="Disordered" evidence="10">
    <location>
        <begin position="217"/>
        <end position="255"/>
    </location>
</feature>
<feature type="transmembrane region" description="Helical" evidence="11">
    <location>
        <begin position="850"/>
        <end position="869"/>
    </location>
</feature>
<dbReference type="GO" id="GO:0030428">
    <property type="term" value="C:cell septum"/>
    <property type="evidence" value="ECO:0007669"/>
    <property type="project" value="TreeGrafter"/>
</dbReference>
<evidence type="ECO:0000256" key="2">
    <source>
        <dbReference type="ARBA" id="ARBA00012543"/>
    </source>
</evidence>
<feature type="compositionally biased region" description="Basic residues" evidence="10">
    <location>
        <begin position="241"/>
        <end position="252"/>
    </location>
</feature>
<comment type="subcellular location">
    <subcellularLocation>
        <location evidence="1">Cell membrane</location>
        <topology evidence="1">Multi-pass membrane protein</topology>
    </subcellularLocation>
</comment>
<feature type="compositionally biased region" description="Polar residues" evidence="10">
    <location>
        <begin position="230"/>
        <end position="239"/>
    </location>
</feature>
<evidence type="ECO:0000256" key="7">
    <source>
        <dbReference type="ARBA" id="ARBA00022989"/>
    </source>
</evidence>
<keyword evidence="4" id="KW-0328">Glycosyltransferase</keyword>
<evidence type="ECO:0000256" key="11">
    <source>
        <dbReference type="SAM" id="Phobius"/>
    </source>
</evidence>
<evidence type="ECO:0000256" key="10">
    <source>
        <dbReference type="SAM" id="MobiDB-lite"/>
    </source>
</evidence>
<comment type="caution">
    <text evidence="13">The sequence shown here is derived from an EMBL/GenBank/DDBJ whole genome shotgun (WGS) entry which is preliminary data.</text>
</comment>
<evidence type="ECO:0000256" key="1">
    <source>
        <dbReference type="ARBA" id="ARBA00004651"/>
    </source>
</evidence>
<sequence>MSHDLSDDDDLFDSNDVKLTNNPVHTQGTTTPTTSRPFSSQQSLDHRMSQSYYNTSNVPYQPFSPPSQAQYYPQQPPSATSAYSSGLVSGAEYNEKVRPGSVIGMQSPPVRPKGVAFKEQESEYPQSTYMLGRNGNGSEFFGGSQYEMERIDPYDLDGPLGGASFGGHLRPYSQHLTFTGDDYLINPLEDANDDDELDPFGDDDSLFSDTGEEIVRRGTTIRKRGGGNASGSVRKSLSIQGKKKSKKKKKRMSIFGDGDVAEEHEALDEDEDDDILFPDEDDFRPRLNYTKTIKKVMLVNGNYVIDAPVPKALLENYGKTITDGGREMSFMRYTAATCGPSNFLRFNYCLRQPLYSPPRQTEIMICVTMFNENEILLARTLKGIFANIRNLSKRSDPMWGEDSWKKVVVTIVVDGRANLHARAEALLVALGVYQDGYAKSRINDKDVKAHIYEYTSTVGIEAVNDRVHLEANSTPVQFLFCLKEKNARKINSHRWCMQSFAPILKPNIIMLLDCGTQPAKDAFYYLWRAFRDENVAGACGEMRAALGPSKKLLSNPLVAAQNFEYKISNILDKPMESVFGFITVLPGAFSAYRYEAILNVNGEGPLEKYFKGEFLHQGADIDEDDDERKLKERNYQQAGIFTSNMYLAEDRILCFELVAKKHHNYVLRYVKEATAETDVPEKMDEFVLQRRRWLNGSFFAAGYALFHWSKIWKSNHSLGRKLFLQLEFYYQLITLLVSWFSLSCFFLVFRILTQNLGSEDMNFSVGAYLAVIFLWFYAGSVVVTFVLAFGNTPRGTKKFYVVIAVFFAVLMAYLMFSAIYLAVHTVQSILKDNPHFSALMIFTNSKFRDLIISVLSTYTLYFIAAFMYGEPSFMLTSFAQYVLLSPTYINVLNIYAFANIHDISWGTKDVAVTKDLGAAKSMGKDKNELVMVAPGDKEEVNESYCETLDNLRALPPVEIPALTKKQKDDSYYAFVRTMTILIWMLTNAILIIIVLDTAGLDTFTGVDDSQETMNKHAQTFLSIILWIVAGLAAFRFIGCTLYLIFKVFRPLKWRLMARKNIKKGTPRLS</sequence>
<evidence type="ECO:0000256" key="4">
    <source>
        <dbReference type="ARBA" id="ARBA00022676"/>
    </source>
</evidence>
<keyword evidence="3" id="KW-1003">Cell membrane</keyword>
<organism evidence="13 14">
    <name type="scientific">[Candida] railenensis</name>
    <dbReference type="NCBI Taxonomy" id="45579"/>
    <lineage>
        <taxon>Eukaryota</taxon>
        <taxon>Fungi</taxon>
        <taxon>Dikarya</taxon>
        <taxon>Ascomycota</taxon>
        <taxon>Saccharomycotina</taxon>
        <taxon>Pichiomycetes</taxon>
        <taxon>Debaryomycetaceae</taxon>
        <taxon>Kurtzmaniella</taxon>
    </lineage>
</organism>
<dbReference type="InterPro" id="IPR004835">
    <property type="entry name" value="Chitin_synth"/>
</dbReference>
<reference evidence="13" key="1">
    <citation type="submission" date="2022-03" db="EMBL/GenBank/DDBJ databases">
        <authorList>
            <person name="Legras J.-L."/>
            <person name="Devillers H."/>
            <person name="Grondin C."/>
        </authorList>
    </citation>
    <scope>NUCLEOTIDE SEQUENCE</scope>
    <source>
        <strain evidence="13">CLIB 1423</strain>
    </source>
</reference>
<dbReference type="GO" id="GO:0005886">
    <property type="term" value="C:plasma membrane"/>
    <property type="evidence" value="ECO:0007669"/>
    <property type="project" value="UniProtKB-SubCell"/>
</dbReference>
<feature type="transmembrane region" description="Helical" evidence="11">
    <location>
        <begin position="881"/>
        <end position="898"/>
    </location>
</feature>
<proteinExistence type="predicted"/>
<feature type="transmembrane region" description="Helical" evidence="11">
    <location>
        <begin position="799"/>
        <end position="823"/>
    </location>
</feature>